<feature type="region of interest" description="Disordered" evidence="1">
    <location>
        <begin position="29"/>
        <end position="48"/>
    </location>
</feature>
<evidence type="ECO:0000313" key="3">
    <source>
        <dbReference type="Proteomes" id="UP000310189"/>
    </source>
</evidence>
<reference evidence="2 3" key="1">
    <citation type="submission" date="2019-03" db="EMBL/GenBank/DDBJ databases">
        <title>Sequencing 23 genomes of Wallemia ichthyophaga.</title>
        <authorList>
            <person name="Gostincar C."/>
        </authorList>
    </citation>
    <scope>NUCLEOTIDE SEQUENCE [LARGE SCALE GENOMIC DNA]</scope>
    <source>
        <strain evidence="2 3">EXF-5753</strain>
    </source>
</reference>
<feature type="compositionally biased region" description="Low complexity" evidence="1">
    <location>
        <begin position="29"/>
        <end position="42"/>
    </location>
</feature>
<gene>
    <name evidence="2" type="ORF">E3P99_00789</name>
</gene>
<evidence type="ECO:0000313" key="2">
    <source>
        <dbReference type="EMBL" id="TIA92128.1"/>
    </source>
</evidence>
<organism evidence="2 3">
    <name type="scientific">Wallemia hederae</name>
    <dbReference type="NCBI Taxonomy" id="1540922"/>
    <lineage>
        <taxon>Eukaryota</taxon>
        <taxon>Fungi</taxon>
        <taxon>Dikarya</taxon>
        <taxon>Basidiomycota</taxon>
        <taxon>Wallemiomycotina</taxon>
        <taxon>Wallemiomycetes</taxon>
        <taxon>Wallemiales</taxon>
        <taxon>Wallemiaceae</taxon>
        <taxon>Wallemia</taxon>
    </lineage>
</organism>
<accession>A0A4T0FU38</accession>
<sequence>MSVCGSRIFTRGISSSLRRRQDWWFVDQSQPSPSAQESSPSTSLPPPNLPRSLVDLHEYLHTLPYLNKSSISWRHIDDFHSDTDELIDNDVSSALNPWLWAGKACLLDGIGKRGIDRTFRDLRAYLKERDGEKAHMYGLEQPERKKYARKGLSNLRKSQDNLVRDRGSWGLVEHFDKQTGVSSVFGVWEKDSEADQWGAFE</sequence>
<dbReference type="EMBL" id="SPNW01000008">
    <property type="protein sequence ID" value="TIA92128.1"/>
    <property type="molecule type" value="Genomic_DNA"/>
</dbReference>
<comment type="caution">
    <text evidence="2">The sequence shown here is derived from an EMBL/GenBank/DDBJ whole genome shotgun (WGS) entry which is preliminary data.</text>
</comment>
<name>A0A4T0FU38_9BASI</name>
<evidence type="ECO:0000256" key="1">
    <source>
        <dbReference type="SAM" id="MobiDB-lite"/>
    </source>
</evidence>
<proteinExistence type="predicted"/>
<protein>
    <submittedName>
        <fullName evidence="2">Uncharacterized protein</fullName>
    </submittedName>
</protein>
<keyword evidence="3" id="KW-1185">Reference proteome</keyword>
<dbReference type="Proteomes" id="UP000310189">
    <property type="component" value="Unassembled WGS sequence"/>
</dbReference>
<dbReference type="AlphaFoldDB" id="A0A4T0FU38"/>
<dbReference type="OrthoDB" id="3353962at2759"/>